<feature type="region of interest" description="Disordered" evidence="1">
    <location>
        <begin position="17"/>
        <end position="57"/>
    </location>
</feature>
<feature type="compositionally biased region" description="Basic and acidic residues" evidence="1">
    <location>
        <begin position="37"/>
        <end position="57"/>
    </location>
</feature>
<dbReference type="Pfam" id="PF09350">
    <property type="entry name" value="DJC28_CD"/>
    <property type="match status" value="1"/>
</dbReference>
<name>A0A1H7A6A7_9MICO</name>
<reference evidence="4" key="1">
    <citation type="submission" date="2016-10" db="EMBL/GenBank/DDBJ databases">
        <authorList>
            <person name="Varghese N."/>
        </authorList>
    </citation>
    <scope>NUCLEOTIDE SEQUENCE [LARGE SCALE GENOMIC DNA]</scope>
    <source>
        <strain evidence="4">DSM 24868</strain>
    </source>
</reference>
<evidence type="ECO:0000313" key="4">
    <source>
        <dbReference type="Proteomes" id="UP000183315"/>
    </source>
</evidence>
<dbReference type="InterPro" id="IPR018961">
    <property type="entry name" value="DnaJ_homolog_subfam-C_membr-28"/>
</dbReference>
<organism evidence="3 4">
    <name type="scientific">Demequina mangrovi</name>
    <dbReference type="NCBI Taxonomy" id="1043493"/>
    <lineage>
        <taxon>Bacteria</taxon>
        <taxon>Bacillati</taxon>
        <taxon>Actinomycetota</taxon>
        <taxon>Actinomycetes</taxon>
        <taxon>Micrococcales</taxon>
        <taxon>Demequinaceae</taxon>
        <taxon>Demequina</taxon>
    </lineage>
</organism>
<dbReference type="eggNOG" id="ENOG50318KY">
    <property type="taxonomic scope" value="Bacteria"/>
</dbReference>
<gene>
    <name evidence="3" type="ORF">SAMN05421637_2381</name>
</gene>
<sequence length="184" mass="20570">MRRSRRDPELEAARYAVARDDAAAHESPTVDVASQAAEHERREQEKRVEARRARDRADTQHLWVERRIAEAQARGDFENLPGAGKPIPGLTSGDPDWWVKGLVERERLSGLGPESVMLRREDAALDARLDALAAEAEVREAVEGFNARVRTARCRPADGPPLVTPTRDVDAEVRRWRGRRPGGA</sequence>
<feature type="domain" description="DnaJ homologue subfamily C member 28 conserved" evidence="2">
    <location>
        <begin position="63"/>
        <end position="129"/>
    </location>
</feature>
<dbReference type="RefSeq" id="WP_042215912.1">
    <property type="nucleotide sequence ID" value="NZ_BBLU01000014.1"/>
</dbReference>
<dbReference type="Proteomes" id="UP000183315">
    <property type="component" value="Unassembled WGS sequence"/>
</dbReference>
<evidence type="ECO:0000313" key="3">
    <source>
        <dbReference type="EMBL" id="SEJ60958.1"/>
    </source>
</evidence>
<accession>A0A1H7A6A7</accession>
<feature type="region of interest" description="Disordered" evidence="1">
    <location>
        <begin position="154"/>
        <end position="184"/>
    </location>
</feature>
<dbReference type="EMBL" id="FNZI01000006">
    <property type="protein sequence ID" value="SEJ60958.1"/>
    <property type="molecule type" value="Genomic_DNA"/>
</dbReference>
<evidence type="ECO:0000259" key="2">
    <source>
        <dbReference type="Pfam" id="PF09350"/>
    </source>
</evidence>
<keyword evidence="4" id="KW-1185">Reference proteome</keyword>
<feature type="region of interest" description="Disordered" evidence="1">
    <location>
        <begin position="75"/>
        <end position="95"/>
    </location>
</feature>
<dbReference type="OrthoDB" id="3395286at2"/>
<proteinExistence type="predicted"/>
<protein>
    <recommendedName>
        <fullName evidence="2">DnaJ homologue subfamily C member 28 conserved domain-containing protein</fullName>
    </recommendedName>
</protein>
<dbReference type="STRING" id="1043493.SAMN05421637_2381"/>
<evidence type="ECO:0000256" key="1">
    <source>
        <dbReference type="SAM" id="MobiDB-lite"/>
    </source>
</evidence>
<dbReference type="AlphaFoldDB" id="A0A1H7A6A7"/>